<keyword evidence="1 7" id="KW-0808">Transferase</keyword>
<evidence type="ECO:0000256" key="1">
    <source>
        <dbReference type="ARBA" id="ARBA00022679"/>
    </source>
</evidence>
<sequence length="357" mass="39279">MKHAVIMAGGKGTRFWPLSREKCPKQLLKIVGERTMIQATVDRVGLIVPHENILVITGALHLDEITSQLPELPNKNIIAEPVGRNTAPCIALAAMVIKHRDPDAVIGVFPADHVMTKPDEFVKTAKALFDELEKKPDMLATMGIKPSYPETGYGYIRRGVAISGSIYSVSEFCEKPDKQKASEYVKGGEHYWNSGMFFWKVSAILNELNECLPDLMSKIAPIENAIGSDRFDTVMKETYPSLPSISIDYGVMEKAGAKGKALVAVADPGWNDVGSWRSLYDLMEADDTGARKRGQVVTIDSKGTLVHNEKRLVAVVGLDDIIVVETDDAILICHKDRAQEVRDITGKLKDMGLGEFL</sequence>
<keyword evidence="2 7" id="KW-0548">Nucleotidyltransferase</keyword>
<dbReference type="InterPro" id="IPR005835">
    <property type="entry name" value="NTP_transferase_dom"/>
</dbReference>
<accession>A0A3B1CBR6</accession>
<evidence type="ECO:0000313" key="7">
    <source>
        <dbReference type="EMBL" id="VAX25622.1"/>
    </source>
</evidence>
<dbReference type="FunFam" id="3.90.550.10:FF:000046">
    <property type="entry name" value="Mannose-1-phosphate guanylyltransferase (GDP)"/>
    <property type="match status" value="1"/>
</dbReference>
<keyword evidence="3" id="KW-0547">Nucleotide-binding</keyword>
<dbReference type="SUPFAM" id="SSF53448">
    <property type="entry name" value="Nucleotide-diphospho-sugar transferases"/>
    <property type="match status" value="1"/>
</dbReference>
<protein>
    <submittedName>
        <fullName evidence="7">Mannose-1-phosphate guanylyltransferase</fullName>
        <ecNumber evidence="7">2.7.7.13</ecNumber>
    </submittedName>
</protein>
<name>A0A3B1CBR6_9ZZZZ</name>
<dbReference type="EMBL" id="UOGA01000306">
    <property type="protein sequence ID" value="VAX25622.1"/>
    <property type="molecule type" value="Genomic_DNA"/>
</dbReference>
<dbReference type="CDD" id="cd02509">
    <property type="entry name" value="GDP-M1P_Guanylyltransferase"/>
    <property type="match status" value="1"/>
</dbReference>
<evidence type="ECO:0000256" key="4">
    <source>
        <dbReference type="ARBA" id="ARBA00023134"/>
    </source>
</evidence>
<evidence type="ECO:0000259" key="6">
    <source>
        <dbReference type="Pfam" id="PF22640"/>
    </source>
</evidence>
<dbReference type="PANTHER" id="PTHR46390:SF1">
    <property type="entry name" value="MANNOSE-1-PHOSPHATE GUANYLYLTRANSFERASE"/>
    <property type="match status" value="1"/>
</dbReference>
<keyword evidence="4" id="KW-0342">GTP-binding</keyword>
<organism evidence="7">
    <name type="scientific">hydrothermal vent metagenome</name>
    <dbReference type="NCBI Taxonomy" id="652676"/>
    <lineage>
        <taxon>unclassified sequences</taxon>
        <taxon>metagenomes</taxon>
        <taxon>ecological metagenomes</taxon>
    </lineage>
</organism>
<dbReference type="Pfam" id="PF22640">
    <property type="entry name" value="ManC_GMP_beta-helix"/>
    <property type="match status" value="1"/>
</dbReference>
<evidence type="ECO:0000256" key="3">
    <source>
        <dbReference type="ARBA" id="ARBA00022741"/>
    </source>
</evidence>
<feature type="domain" description="Nucleotidyl transferase" evidence="5">
    <location>
        <begin position="4"/>
        <end position="286"/>
    </location>
</feature>
<dbReference type="InterPro" id="IPR054566">
    <property type="entry name" value="ManC/GMP-like_b-helix"/>
</dbReference>
<evidence type="ECO:0000259" key="5">
    <source>
        <dbReference type="Pfam" id="PF00483"/>
    </source>
</evidence>
<gene>
    <name evidence="7" type="ORF">MNBD_NITROSPINAE04-1473</name>
</gene>
<dbReference type="GO" id="GO:0009298">
    <property type="term" value="P:GDP-mannose biosynthetic process"/>
    <property type="evidence" value="ECO:0007669"/>
    <property type="project" value="TreeGrafter"/>
</dbReference>
<dbReference type="InterPro" id="IPR029044">
    <property type="entry name" value="Nucleotide-diphossugar_trans"/>
</dbReference>
<dbReference type="Gene3D" id="3.90.550.10">
    <property type="entry name" value="Spore Coat Polysaccharide Biosynthesis Protein SpsA, Chain A"/>
    <property type="match status" value="1"/>
</dbReference>
<dbReference type="SUPFAM" id="SSF159283">
    <property type="entry name" value="Guanosine diphospho-D-mannose pyrophosphorylase/mannose-6-phosphate isomerase linker domain"/>
    <property type="match status" value="1"/>
</dbReference>
<dbReference type="InterPro" id="IPR051161">
    <property type="entry name" value="Mannose-6P_isomerase_type2"/>
</dbReference>
<proteinExistence type="predicted"/>
<dbReference type="PANTHER" id="PTHR46390">
    <property type="entry name" value="MANNOSE-1-PHOSPHATE GUANYLYLTRANSFERASE"/>
    <property type="match status" value="1"/>
</dbReference>
<evidence type="ECO:0000256" key="2">
    <source>
        <dbReference type="ARBA" id="ARBA00022695"/>
    </source>
</evidence>
<dbReference type="EC" id="2.7.7.13" evidence="7"/>
<dbReference type="GO" id="GO:0004475">
    <property type="term" value="F:mannose-1-phosphate guanylyltransferase (GTP) activity"/>
    <property type="evidence" value="ECO:0007669"/>
    <property type="project" value="UniProtKB-EC"/>
</dbReference>
<dbReference type="Pfam" id="PF00483">
    <property type="entry name" value="NTP_transferase"/>
    <property type="match status" value="1"/>
</dbReference>
<dbReference type="InterPro" id="IPR049577">
    <property type="entry name" value="GMPP_N"/>
</dbReference>
<dbReference type="AlphaFoldDB" id="A0A3B1CBR6"/>
<reference evidence="7" key="1">
    <citation type="submission" date="2018-06" db="EMBL/GenBank/DDBJ databases">
        <authorList>
            <person name="Zhirakovskaya E."/>
        </authorList>
    </citation>
    <scope>NUCLEOTIDE SEQUENCE</scope>
</reference>
<dbReference type="GO" id="GO:0005525">
    <property type="term" value="F:GTP binding"/>
    <property type="evidence" value="ECO:0007669"/>
    <property type="project" value="UniProtKB-KW"/>
</dbReference>
<feature type="domain" description="MannoseP isomerase/GMP-like beta-helix" evidence="6">
    <location>
        <begin position="294"/>
        <end position="348"/>
    </location>
</feature>